<proteinExistence type="predicted"/>
<comment type="caution">
    <text evidence="1">The sequence shown here is derived from an EMBL/GenBank/DDBJ whole genome shotgun (WGS) entry which is preliminary data.</text>
</comment>
<organism evidence="1 2">
    <name type="scientific">Buddleja alternifolia</name>
    <dbReference type="NCBI Taxonomy" id="168488"/>
    <lineage>
        <taxon>Eukaryota</taxon>
        <taxon>Viridiplantae</taxon>
        <taxon>Streptophyta</taxon>
        <taxon>Embryophyta</taxon>
        <taxon>Tracheophyta</taxon>
        <taxon>Spermatophyta</taxon>
        <taxon>Magnoliopsida</taxon>
        <taxon>eudicotyledons</taxon>
        <taxon>Gunneridae</taxon>
        <taxon>Pentapetalae</taxon>
        <taxon>asterids</taxon>
        <taxon>lamiids</taxon>
        <taxon>Lamiales</taxon>
        <taxon>Scrophulariaceae</taxon>
        <taxon>Buddlejeae</taxon>
        <taxon>Buddleja</taxon>
    </lineage>
</organism>
<dbReference type="Proteomes" id="UP000826271">
    <property type="component" value="Unassembled WGS sequence"/>
</dbReference>
<protein>
    <submittedName>
        <fullName evidence="1">Uncharacterized protein</fullName>
    </submittedName>
</protein>
<dbReference type="EMBL" id="WHWC01000019">
    <property type="protein sequence ID" value="KAG8363591.1"/>
    <property type="molecule type" value="Genomic_DNA"/>
</dbReference>
<evidence type="ECO:0000313" key="1">
    <source>
        <dbReference type="EMBL" id="KAG8363591.1"/>
    </source>
</evidence>
<accession>A0AAV6W1N0</accession>
<dbReference type="AlphaFoldDB" id="A0AAV6W1N0"/>
<reference evidence="1" key="1">
    <citation type="submission" date="2019-10" db="EMBL/GenBank/DDBJ databases">
        <authorList>
            <person name="Zhang R."/>
            <person name="Pan Y."/>
            <person name="Wang J."/>
            <person name="Ma R."/>
            <person name="Yu S."/>
        </authorList>
    </citation>
    <scope>NUCLEOTIDE SEQUENCE</scope>
    <source>
        <strain evidence="1">LA-IB0</strain>
        <tissue evidence="1">Leaf</tissue>
    </source>
</reference>
<keyword evidence="2" id="KW-1185">Reference proteome</keyword>
<gene>
    <name evidence="1" type="ORF">BUALT_Bualt19G0038300</name>
</gene>
<evidence type="ECO:0000313" key="2">
    <source>
        <dbReference type="Proteomes" id="UP000826271"/>
    </source>
</evidence>
<name>A0AAV6W1N0_9LAMI</name>
<sequence>MLLAKITIVLPLNAKSIGFQDSRFEAGLTLPILRSPLNYAKGTAMQDASYIDLGKSKLIMGTTSDHWVDFVGSVSILSVPSPTTDAITLPPVSNEVATTASHPQATYPLSATVASSSSANLPENGLHAALSLLQSLLF</sequence>